<dbReference type="EMBL" id="BMQC01000013">
    <property type="protein sequence ID" value="GGK37506.1"/>
    <property type="molecule type" value="Genomic_DNA"/>
</dbReference>
<gene>
    <name evidence="3" type="ORF">GCM10010124_32880</name>
</gene>
<feature type="chain" id="PRO_5035176850" description="DUF11 domain-containing protein" evidence="1">
    <location>
        <begin position="28"/>
        <end position="451"/>
    </location>
</feature>
<dbReference type="Proteomes" id="UP000662200">
    <property type="component" value="Unassembled WGS sequence"/>
</dbReference>
<evidence type="ECO:0000256" key="1">
    <source>
        <dbReference type="SAM" id="SignalP"/>
    </source>
</evidence>
<comment type="caution">
    <text evidence="3">The sequence shown here is derived from an EMBL/GenBank/DDBJ whole genome shotgun (WGS) entry which is preliminary data.</text>
</comment>
<evidence type="ECO:0000259" key="2">
    <source>
        <dbReference type="Pfam" id="PF01345"/>
    </source>
</evidence>
<sequence length="451" mass="45848">MRKTAIGCGVAVLALFGGLTAAGPAGAAAAAANEIYLGDATLAPGATSDANALYVNFDSDFLFVQNATVTYDYSKAAGVVGITSDDEDWDSCTAGTGKLNCKLSEWELYDGSDVLPTVALNAPANAKVGASGTVTVTMTDAATGTLTTASRVRVAEAVDLVAGAAQKATAAVNGTFDQKVSVRNGGKKAVTGVVAVFGGTNNVVDDETDYANCNYDADGVAVSCAFDDTLAVGRTYTATIPMLVGAAAMAPGRQRSEITWMTPAEAEDAIDEDDAGEPGEGDPLVLTEAKGVRAGEQADANPDNNTSVTDVTVTGKNGADVAVAGSTATGKVGSTVELELTYTNNGPADLETTDENLAVTAVDVTLPQGTSIVGDPDQGCELLEGSTYRCYAFGALLAVGESEWCAFQVRVDRIVPNGAGRVSLVTDDEFVLHKSDTNAANNSAQLVVKGS</sequence>
<dbReference type="RefSeq" id="WP_189115235.1">
    <property type="nucleotide sequence ID" value="NZ_BMQC01000013.1"/>
</dbReference>
<proteinExistence type="predicted"/>
<evidence type="ECO:0000313" key="4">
    <source>
        <dbReference type="Proteomes" id="UP000662200"/>
    </source>
</evidence>
<dbReference type="Pfam" id="PF01345">
    <property type="entry name" value="DUF11"/>
    <property type="match status" value="1"/>
</dbReference>
<dbReference type="AlphaFoldDB" id="A0A8J3FJ66"/>
<keyword evidence="4" id="KW-1185">Reference proteome</keyword>
<name>A0A8J3FJ66_9ACTN</name>
<feature type="domain" description="DUF11" evidence="2">
    <location>
        <begin position="326"/>
        <end position="446"/>
    </location>
</feature>
<keyword evidence="1" id="KW-0732">Signal</keyword>
<evidence type="ECO:0000313" key="3">
    <source>
        <dbReference type="EMBL" id="GGK37506.1"/>
    </source>
</evidence>
<organism evidence="3 4">
    <name type="scientific">Pilimelia terevasa</name>
    <dbReference type="NCBI Taxonomy" id="53372"/>
    <lineage>
        <taxon>Bacteria</taxon>
        <taxon>Bacillati</taxon>
        <taxon>Actinomycetota</taxon>
        <taxon>Actinomycetes</taxon>
        <taxon>Micromonosporales</taxon>
        <taxon>Micromonosporaceae</taxon>
        <taxon>Pilimelia</taxon>
    </lineage>
</organism>
<reference evidence="3" key="2">
    <citation type="submission" date="2020-09" db="EMBL/GenBank/DDBJ databases">
        <authorList>
            <person name="Sun Q."/>
            <person name="Ohkuma M."/>
        </authorList>
    </citation>
    <scope>NUCLEOTIDE SEQUENCE</scope>
    <source>
        <strain evidence="3">JCM 3091</strain>
    </source>
</reference>
<reference evidence="3" key="1">
    <citation type="journal article" date="2014" name="Int. J. Syst. Evol. Microbiol.">
        <title>Complete genome sequence of Corynebacterium casei LMG S-19264T (=DSM 44701T), isolated from a smear-ripened cheese.</title>
        <authorList>
            <consortium name="US DOE Joint Genome Institute (JGI-PGF)"/>
            <person name="Walter F."/>
            <person name="Albersmeier A."/>
            <person name="Kalinowski J."/>
            <person name="Ruckert C."/>
        </authorList>
    </citation>
    <scope>NUCLEOTIDE SEQUENCE</scope>
    <source>
        <strain evidence="3">JCM 3091</strain>
    </source>
</reference>
<dbReference type="InterPro" id="IPR001434">
    <property type="entry name" value="OmcB-like_DUF11"/>
</dbReference>
<feature type="signal peptide" evidence="1">
    <location>
        <begin position="1"/>
        <end position="27"/>
    </location>
</feature>
<protein>
    <recommendedName>
        <fullName evidence="2">DUF11 domain-containing protein</fullName>
    </recommendedName>
</protein>
<accession>A0A8J3FJ66</accession>